<dbReference type="RefSeq" id="XP_062634704.1">
    <property type="nucleotide sequence ID" value="XM_062781632.1"/>
</dbReference>
<feature type="region of interest" description="Disordered" evidence="1">
    <location>
        <begin position="238"/>
        <end position="271"/>
    </location>
</feature>
<evidence type="ECO:0000313" key="3">
    <source>
        <dbReference type="Proteomes" id="UP001302676"/>
    </source>
</evidence>
<dbReference type="GeneID" id="87818245"/>
<dbReference type="AlphaFoldDB" id="A0AAN6UY29"/>
<keyword evidence="3" id="KW-1185">Reference proteome</keyword>
<dbReference type="Proteomes" id="UP001302676">
    <property type="component" value="Unassembled WGS sequence"/>
</dbReference>
<gene>
    <name evidence="2" type="ORF">C8A04DRAFT_31083</name>
</gene>
<dbReference type="EMBL" id="MU853613">
    <property type="protein sequence ID" value="KAK4141333.1"/>
    <property type="molecule type" value="Genomic_DNA"/>
</dbReference>
<sequence length="321" mass="34891">MAGSSNDRAQRIIEEALLRHLTIDRSKHKQLVRNVIKHVFADGHNSPAEEAKKGFFQQLDAKALVALAVLIRVRDIQGNSVSTIERLCKNFCLIPTTSWYNDLDLWKTTLDVVSNSAPYLRFRKDIVDAIQQAESPCRSTLLQSTPAQSTPAQSTPATPFGDADVNSGPIEAFTCCSCNAKWPQRGIVASEPETASAESDRPFKRPCTIASPTTRSPLAPAAASTDITNIPAPVDAIKTPAQPSRMGGSYDHVLGKRKRPEDTPSTTFRVPSISSDLSVAPLYPELVQAPFTSLSQERDPGTEYTPPSRIRGVRAEGLNGV</sequence>
<accession>A0AAN6UY29</accession>
<proteinExistence type="predicted"/>
<comment type="caution">
    <text evidence="2">The sequence shown here is derived from an EMBL/GenBank/DDBJ whole genome shotgun (WGS) entry which is preliminary data.</text>
</comment>
<organism evidence="2 3">
    <name type="scientific">Dichotomopilus funicola</name>
    <dbReference type="NCBI Taxonomy" id="1934379"/>
    <lineage>
        <taxon>Eukaryota</taxon>
        <taxon>Fungi</taxon>
        <taxon>Dikarya</taxon>
        <taxon>Ascomycota</taxon>
        <taxon>Pezizomycotina</taxon>
        <taxon>Sordariomycetes</taxon>
        <taxon>Sordariomycetidae</taxon>
        <taxon>Sordariales</taxon>
        <taxon>Chaetomiaceae</taxon>
        <taxon>Dichotomopilus</taxon>
    </lineage>
</organism>
<evidence type="ECO:0000256" key="1">
    <source>
        <dbReference type="SAM" id="MobiDB-lite"/>
    </source>
</evidence>
<protein>
    <submittedName>
        <fullName evidence="2">Uncharacterized protein</fullName>
    </submittedName>
</protein>
<name>A0AAN6UY29_9PEZI</name>
<reference evidence="2" key="2">
    <citation type="submission" date="2023-05" db="EMBL/GenBank/DDBJ databases">
        <authorList>
            <consortium name="Lawrence Berkeley National Laboratory"/>
            <person name="Steindorff A."/>
            <person name="Hensen N."/>
            <person name="Bonometti L."/>
            <person name="Westerberg I."/>
            <person name="Brannstrom I.O."/>
            <person name="Guillou S."/>
            <person name="Cros-Aarteil S."/>
            <person name="Calhoun S."/>
            <person name="Haridas S."/>
            <person name="Kuo A."/>
            <person name="Mondo S."/>
            <person name="Pangilinan J."/>
            <person name="Riley R."/>
            <person name="Labutti K."/>
            <person name="Andreopoulos B."/>
            <person name="Lipzen A."/>
            <person name="Chen C."/>
            <person name="Yanf M."/>
            <person name="Daum C."/>
            <person name="Ng V."/>
            <person name="Clum A."/>
            <person name="Ohm R."/>
            <person name="Martin F."/>
            <person name="Silar P."/>
            <person name="Natvig D."/>
            <person name="Lalanne C."/>
            <person name="Gautier V."/>
            <person name="Ament-Velasquez S.L."/>
            <person name="Kruys A."/>
            <person name="Hutchinson M.I."/>
            <person name="Powell A.J."/>
            <person name="Barry K."/>
            <person name="Miller A.N."/>
            <person name="Grigoriev I.V."/>
            <person name="Debuchy R."/>
            <person name="Gladieux P."/>
            <person name="Thoren M.H."/>
            <person name="Johannesson H."/>
        </authorList>
    </citation>
    <scope>NUCLEOTIDE SEQUENCE</scope>
    <source>
        <strain evidence="2">CBS 141.50</strain>
    </source>
</reference>
<feature type="region of interest" description="Disordered" evidence="1">
    <location>
        <begin position="290"/>
        <end position="321"/>
    </location>
</feature>
<reference evidence="2" key="1">
    <citation type="journal article" date="2023" name="Mol. Phylogenet. Evol.">
        <title>Genome-scale phylogeny and comparative genomics of the fungal order Sordariales.</title>
        <authorList>
            <person name="Hensen N."/>
            <person name="Bonometti L."/>
            <person name="Westerberg I."/>
            <person name="Brannstrom I.O."/>
            <person name="Guillou S."/>
            <person name="Cros-Aarteil S."/>
            <person name="Calhoun S."/>
            <person name="Haridas S."/>
            <person name="Kuo A."/>
            <person name="Mondo S."/>
            <person name="Pangilinan J."/>
            <person name="Riley R."/>
            <person name="LaButti K."/>
            <person name="Andreopoulos B."/>
            <person name="Lipzen A."/>
            <person name="Chen C."/>
            <person name="Yan M."/>
            <person name="Daum C."/>
            <person name="Ng V."/>
            <person name="Clum A."/>
            <person name="Steindorff A."/>
            <person name="Ohm R.A."/>
            <person name="Martin F."/>
            <person name="Silar P."/>
            <person name="Natvig D.O."/>
            <person name="Lalanne C."/>
            <person name="Gautier V."/>
            <person name="Ament-Velasquez S.L."/>
            <person name="Kruys A."/>
            <person name="Hutchinson M.I."/>
            <person name="Powell A.J."/>
            <person name="Barry K."/>
            <person name="Miller A.N."/>
            <person name="Grigoriev I.V."/>
            <person name="Debuchy R."/>
            <person name="Gladieux P."/>
            <person name="Hiltunen Thoren M."/>
            <person name="Johannesson H."/>
        </authorList>
    </citation>
    <scope>NUCLEOTIDE SEQUENCE</scope>
    <source>
        <strain evidence="2">CBS 141.50</strain>
    </source>
</reference>
<evidence type="ECO:0000313" key="2">
    <source>
        <dbReference type="EMBL" id="KAK4141333.1"/>
    </source>
</evidence>